<keyword evidence="1" id="KW-0732">Signal</keyword>
<evidence type="ECO:0000256" key="1">
    <source>
        <dbReference type="SAM" id="SignalP"/>
    </source>
</evidence>
<evidence type="ECO:0000259" key="2">
    <source>
        <dbReference type="Pfam" id="PF07583"/>
    </source>
</evidence>
<name>A0ABT3GKL4_9BACT</name>
<dbReference type="Proteomes" id="UP001320876">
    <property type="component" value="Unassembled WGS sequence"/>
</dbReference>
<keyword evidence="5" id="KW-1185">Reference proteome</keyword>
<accession>A0ABT3GKL4</accession>
<dbReference type="Pfam" id="PF07583">
    <property type="entry name" value="PSCyt2"/>
    <property type="match status" value="1"/>
</dbReference>
<dbReference type="Pfam" id="PF07587">
    <property type="entry name" value="PSD1"/>
    <property type="match status" value="1"/>
</dbReference>
<feature type="signal peptide" evidence="1">
    <location>
        <begin position="1"/>
        <end position="21"/>
    </location>
</feature>
<organism evidence="4 5">
    <name type="scientific">Luteolibacter arcticus</name>
    <dbReference type="NCBI Taxonomy" id="1581411"/>
    <lineage>
        <taxon>Bacteria</taxon>
        <taxon>Pseudomonadati</taxon>
        <taxon>Verrucomicrobiota</taxon>
        <taxon>Verrucomicrobiia</taxon>
        <taxon>Verrucomicrobiales</taxon>
        <taxon>Verrucomicrobiaceae</taxon>
        <taxon>Luteolibacter</taxon>
    </lineage>
</organism>
<evidence type="ECO:0000313" key="4">
    <source>
        <dbReference type="EMBL" id="MCW1924052.1"/>
    </source>
</evidence>
<feature type="domain" description="DUF1549" evidence="2">
    <location>
        <begin position="41"/>
        <end position="223"/>
    </location>
</feature>
<feature type="chain" id="PRO_5046547095" evidence="1">
    <location>
        <begin position="22"/>
        <end position="635"/>
    </location>
</feature>
<reference evidence="4 5" key="1">
    <citation type="submission" date="2022-10" db="EMBL/GenBank/DDBJ databases">
        <title>Luteolibacter arcticus strain CCTCC AB 2014275, whole genome shotgun sequencing project.</title>
        <authorList>
            <person name="Zhao G."/>
            <person name="Shen L."/>
        </authorList>
    </citation>
    <scope>NUCLEOTIDE SEQUENCE [LARGE SCALE GENOMIC DNA]</scope>
    <source>
        <strain evidence="4 5">CCTCC AB 2014275</strain>
    </source>
</reference>
<gene>
    <name evidence="4" type="ORF">OKA05_15905</name>
</gene>
<comment type="caution">
    <text evidence="4">The sequence shown here is derived from an EMBL/GenBank/DDBJ whole genome shotgun (WGS) entry which is preliminary data.</text>
</comment>
<dbReference type="PANTHER" id="PTHR35889:SF3">
    <property type="entry name" value="F-BOX DOMAIN-CONTAINING PROTEIN"/>
    <property type="match status" value="1"/>
</dbReference>
<dbReference type="InterPro" id="IPR022655">
    <property type="entry name" value="DUF1553"/>
</dbReference>
<evidence type="ECO:0000259" key="3">
    <source>
        <dbReference type="Pfam" id="PF07587"/>
    </source>
</evidence>
<dbReference type="InterPro" id="IPR011444">
    <property type="entry name" value="DUF1549"/>
</dbReference>
<feature type="domain" description="DUF1553" evidence="3">
    <location>
        <begin position="313"/>
        <end position="604"/>
    </location>
</feature>
<proteinExistence type="predicted"/>
<dbReference type="PANTHER" id="PTHR35889">
    <property type="entry name" value="CYCLOINULO-OLIGOSACCHARIDE FRUCTANOTRANSFERASE-RELATED"/>
    <property type="match status" value="1"/>
</dbReference>
<protein>
    <submittedName>
        <fullName evidence="4">DUF1549 and DUF1553 domain-containing protein</fullName>
    </submittedName>
</protein>
<dbReference type="RefSeq" id="WP_264488156.1">
    <property type="nucleotide sequence ID" value="NZ_JAPDDT010000006.1"/>
</dbReference>
<sequence length="635" mass="71407">MKPRTFGFLACWLVVLPSAHAAEKPSPANDPAFIAKASRSIDANVASWYRKEKLPVPAVTDDATFLRRAFLVAIGRIPTAEEARFFLEIDEANKRVQLIDYLVQSPGYSSHMSNWVFDLLRVTDDKPGFNGSFEPYRHWVRTAMESNMRWDEFSHSLLSANGDGWDPKTAAVGYYTRDRGMPLDNLANSMRVFLGSRMECAQCHDDPFGETERHDFYELAAFTEGQGGMRQNLMRGLWDEINDGEKRRSVDYEVAQVMWDRVYGLSLGGSGEGKIKLPEDYQYRDGEPGQLIGAKTPFGKGVRISEKNDKGGGRKELADWVTTKTGEQFASVAANRMWKRVMGRGVYEPVDEYKPTKELHHPELMNTLISLMVELNYDLQAFQKVLLNTKTFQFVPNPEPSKVVTGDDFHGRQLSRLSAEQLWDSLITLAAGDPDKKPRRGLDDRIYLNRKPVLVGKKNMVQVSKEVLALESEAAVRSYFDKLLEEVKKDGGGGGGDSMMGMAKIQRYDSKSHVRASELPSPAPRNHLLYLFGQSDRIVVEGASRDPNVGQVLSLMNGYVQEQLVNNSGAHLYKSLEGAGSDEEKIRRLYITILNRPPSGEEMGWMLEEVKNSGQNGFRNIVSALVMSSEFLFLQ</sequence>
<dbReference type="EMBL" id="JAPDDT010000006">
    <property type="protein sequence ID" value="MCW1924052.1"/>
    <property type="molecule type" value="Genomic_DNA"/>
</dbReference>
<evidence type="ECO:0000313" key="5">
    <source>
        <dbReference type="Proteomes" id="UP001320876"/>
    </source>
</evidence>